<dbReference type="EMBL" id="JBJKFK010005850">
    <property type="protein sequence ID" value="KAL3308108.1"/>
    <property type="molecule type" value="Genomic_DNA"/>
</dbReference>
<feature type="transmembrane region" description="Helical" evidence="1">
    <location>
        <begin position="66"/>
        <end position="89"/>
    </location>
</feature>
<sequence length="257" mass="29026">MTLSLSLCLRSHRFILFSLVNWSWLLTQPASQPNVKPPRIHLHLPYQNNDTTSTTHMHRALDDQNFAIIAVFSSISFVLSATLVIVYLLRSHTATKHQSEKPSQTTFTPRFASFPMVQPGLNSVTSFTEDHCSDNLAFSMRDPRLAYSFTVSPDSVPVTRKVINNPIFEPPRLMTTSVKFPRKVAHYPQQDRNCSSIIPPPMENDSVKTLIDLIEYSKKLKIQMDEDSNCSSCSSNQFHCATLRPAPLGSPKIYIDS</sequence>
<organism evidence="3 4">
    <name type="scientific">Cichlidogyrus casuarinus</name>
    <dbReference type="NCBI Taxonomy" id="1844966"/>
    <lineage>
        <taxon>Eukaryota</taxon>
        <taxon>Metazoa</taxon>
        <taxon>Spiralia</taxon>
        <taxon>Lophotrochozoa</taxon>
        <taxon>Platyhelminthes</taxon>
        <taxon>Monogenea</taxon>
        <taxon>Monopisthocotylea</taxon>
        <taxon>Dactylogyridea</taxon>
        <taxon>Ancyrocephalidae</taxon>
        <taxon>Cichlidogyrus</taxon>
    </lineage>
</organism>
<accession>A0ABD2PKS3</accession>
<keyword evidence="1" id="KW-0812">Transmembrane</keyword>
<keyword evidence="4" id="KW-1185">Reference proteome</keyword>
<dbReference type="AlphaFoldDB" id="A0ABD2PKS3"/>
<evidence type="ECO:0000313" key="3">
    <source>
        <dbReference type="EMBL" id="KAL3308108.1"/>
    </source>
</evidence>
<protein>
    <submittedName>
        <fullName evidence="3">Uncharacterized protein</fullName>
    </submittedName>
</protein>
<dbReference type="Proteomes" id="UP001626550">
    <property type="component" value="Unassembled WGS sequence"/>
</dbReference>
<name>A0ABD2PKS3_9PLAT</name>
<evidence type="ECO:0000313" key="4">
    <source>
        <dbReference type="Proteomes" id="UP001626550"/>
    </source>
</evidence>
<evidence type="ECO:0000256" key="1">
    <source>
        <dbReference type="SAM" id="Phobius"/>
    </source>
</evidence>
<feature type="chain" id="PRO_5044770404" evidence="2">
    <location>
        <begin position="28"/>
        <end position="257"/>
    </location>
</feature>
<comment type="caution">
    <text evidence="3">The sequence shown here is derived from an EMBL/GenBank/DDBJ whole genome shotgun (WGS) entry which is preliminary data.</text>
</comment>
<proteinExistence type="predicted"/>
<reference evidence="3 4" key="1">
    <citation type="submission" date="2024-11" db="EMBL/GenBank/DDBJ databases">
        <title>Adaptive evolution of stress response genes in parasites aligns with host niche diversity.</title>
        <authorList>
            <person name="Hahn C."/>
            <person name="Resl P."/>
        </authorList>
    </citation>
    <scope>NUCLEOTIDE SEQUENCE [LARGE SCALE GENOMIC DNA]</scope>
    <source>
        <strain evidence="3">EGGRZ-B1_66</strain>
        <tissue evidence="3">Body</tissue>
    </source>
</reference>
<gene>
    <name evidence="3" type="ORF">Ciccas_013365</name>
</gene>
<keyword evidence="2" id="KW-0732">Signal</keyword>
<keyword evidence="1" id="KW-1133">Transmembrane helix</keyword>
<keyword evidence="1" id="KW-0472">Membrane</keyword>
<evidence type="ECO:0000256" key="2">
    <source>
        <dbReference type="SAM" id="SignalP"/>
    </source>
</evidence>
<feature type="signal peptide" evidence="2">
    <location>
        <begin position="1"/>
        <end position="27"/>
    </location>
</feature>